<dbReference type="PROSITE" id="PS50110">
    <property type="entry name" value="RESPONSE_REGULATORY"/>
    <property type="match status" value="1"/>
</dbReference>
<evidence type="ECO:0000256" key="1">
    <source>
        <dbReference type="ARBA" id="ARBA00022553"/>
    </source>
</evidence>
<feature type="modified residue" description="4-aspartylphosphate" evidence="4">
    <location>
        <position position="49"/>
    </location>
</feature>
<evidence type="ECO:0000313" key="6">
    <source>
        <dbReference type="EMBL" id="XBO41789.1"/>
    </source>
</evidence>
<evidence type="ECO:0000259" key="5">
    <source>
        <dbReference type="PROSITE" id="PS50110"/>
    </source>
</evidence>
<dbReference type="InterPro" id="IPR011006">
    <property type="entry name" value="CheY-like_superfamily"/>
</dbReference>
<dbReference type="EMBL" id="CP157484">
    <property type="protein sequence ID" value="XBO41789.1"/>
    <property type="molecule type" value="Genomic_DNA"/>
</dbReference>
<keyword evidence="2" id="KW-0805">Transcription regulation</keyword>
<evidence type="ECO:0000256" key="4">
    <source>
        <dbReference type="PROSITE-ProRule" id="PRU00169"/>
    </source>
</evidence>
<protein>
    <submittedName>
        <fullName evidence="6">Response regulator</fullName>
    </submittedName>
</protein>
<dbReference type="PANTHER" id="PTHR44591">
    <property type="entry name" value="STRESS RESPONSE REGULATOR PROTEIN 1"/>
    <property type="match status" value="1"/>
</dbReference>
<dbReference type="GO" id="GO:0000160">
    <property type="term" value="P:phosphorelay signal transduction system"/>
    <property type="evidence" value="ECO:0007669"/>
    <property type="project" value="InterPro"/>
</dbReference>
<organism evidence="6">
    <name type="scientific">Alsobacter sp. KACC 23698</name>
    <dbReference type="NCBI Taxonomy" id="3149229"/>
    <lineage>
        <taxon>Bacteria</taxon>
        <taxon>Pseudomonadati</taxon>
        <taxon>Pseudomonadota</taxon>
        <taxon>Alphaproteobacteria</taxon>
        <taxon>Hyphomicrobiales</taxon>
        <taxon>Alsobacteraceae</taxon>
        <taxon>Alsobacter</taxon>
    </lineage>
</organism>
<keyword evidence="1 4" id="KW-0597">Phosphoprotein</keyword>
<reference evidence="6" key="1">
    <citation type="submission" date="2024-05" db="EMBL/GenBank/DDBJ databases">
        <authorList>
            <person name="Kim S."/>
            <person name="Heo J."/>
            <person name="Choi H."/>
            <person name="Choi Y."/>
            <person name="Kwon S.-W."/>
            <person name="Kim Y."/>
        </authorList>
    </citation>
    <scope>NUCLEOTIDE SEQUENCE</scope>
    <source>
        <strain evidence="6">KACC 23698</strain>
    </source>
</reference>
<dbReference type="Gene3D" id="3.40.50.2300">
    <property type="match status" value="1"/>
</dbReference>
<proteinExistence type="predicted"/>
<dbReference type="RefSeq" id="WP_406858629.1">
    <property type="nucleotide sequence ID" value="NZ_CP157484.1"/>
</dbReference>
<evidence type="ECO:0000256" key="2">
    <source>
        <dbReference type="ARBA" id="ARBA00023015"/>
    </source>
</evidence>
<accession>A0AAU7JNX7</accession>
<dbReference type="InterPro" id="IPR001789">
    <property type="entry name" value="Sig_transdc_resp-reg_receiver"/>
</dbReference>
<dbReference type="SMART" id="SM00448">
    <property type="entry name" value="REC"/>
    <property type="match status" value="1"/>
</dbReference>
<gene>
    <name evidence="6" type="ORF">ABEG18_16795</name>
</gene>
<dbReference type="PANTHER" id="PTHR44591:SF3">
    <property type="entry name" value="RESPONSE REGULATORY DOMAIN-CONTAINING PROTEIN"/>
    <property type="match status" value="1"/>
</dbReference>
<dbReference type="InterPro" id="IPR050595">
    <property type="entry name" value="Bact_response_regulator"/>
</dbReference>
<dbReference type="Pfam" id="PF00072">
    <property type="entry name" value="Response_reg"/>
    <property type="match status" value="1"/>
</dbReference>
<feature type="domain" description="Response regulatory" evidence="5">
    <location>
        <begin position="1"/>
        <end position="114"/>
    </location>
</feature>
<dbReference type="SUPFAM" id="SSF52172">
    <property type="entry name" value="CheY-like"/>
    <property type="match status" value="1"/>
</dbReference>
<sequence length="117" mass="12984">MLVVDDEWAIAEVLEDVLGDDGYRVSVANNGKEGIGRALSDKPDLILLDYMMPVLDGPKTLEALALDERLRDIPVIMMSSLPEQTVRERCSGYVVFLRKPFLIGDVLLAIQKVLSPK</sequence>
<keyword evidence="3" id="KW-0804">Transcription</keyword>
<evidence type="ECO:0000256" key="3">
    <source>
        <dbReference type="ARBA" id="ARBA00023163"/>
    </source>
</evidence>
<name>A0AAU7JNX7_9HYPH</name>
<dbReference type="AlphaFoldDB" id="A0AAU7JNX7"/>